<feature type="compositionally biased region" description="Polar residues" evidence="1">
    <location>
        <begin position="89"/>
        <end position="101"/>
    </location>
</feature>
<feature type="compositionally biased region" description="Basic and acidic residues" evidence="1">
    <location>
        <begin position="50"/>
        <end position="62"/>
    </location>
</feature>
<evidence type="ECO:0000313" key="2">
    <source>
        <dbReference type="EMBL" id="GJT09125.1"/>
    </source>
</evidence>
<protein>
    <submittedName>
        <fullName evidence="2">Uncharacterized protein</fullName>
    </submittedName>
</protein>
<dbReference type="EMBL" id="BQNB010012884">
    <property type="protein sequence ID" value="GJT09125.1"/>
    <property type="molecule type" value="Genomic_DNA"/>
</dbReference>
<reference evidence="2" key="1">
    <citation type="journal article" date="2022" name="Int. J. Mol. Sci.">
        <title>Draft Genome of Tanacetum Coccineum: Genomic Comparison of Closely Related Tanacetum-Family Plants.</title>
        <authorList>
            <person name="Yamashiro T."/>
            <person name="Shiraishi A."/>
            <person name="Nakayama K."/>
            <person name="Satake H."/>
        </authorList>
    </citation>
    <scope>NUCLEOTIDE SEQUENCE</scope>
</reference>
<comment type="caution">
    <text evidence="2">The sequence shown here is derived from an EMBL/GenBank/DDBJ whole genome shotgun (WGS) entry which is preliminary data.</text>
</comment>
<dbReference type="Proteomes" id="UP001151760">
    <property type="component" value="Unassembled WGS sequence"/>
</dbReference>
<organism evidence="2 3">
    <name type="scientific">Tanacetum coccineum</name>
    <dbReference type="NCBI Taxonomy" id="301880"/>
    <lineage>
        <taxon>Eukaryota</taxon>
        <taxon>Viridiplantae</taxon>
        <taxon>Streptophyta</taxon>
        <taxon>Embryophyta</taxon>
        <taxon>Tracheophyta</taxon>
        <taxon>Spermatophyta</taxon>
        <taxon>Magnoliopsida</taxon>
        <taxon>eudicotyledons</taxon>
        <taxon>Gunneridae</taxon>
        <taxon>Pentapetalae</taxon>
        <taxon>asterids</taxon>
        <taxon>campanulids</taxon>
        <taxon>Asterales</taxon>
        <taxon>Asteraceae</taxon>
        <taxon>Asteroideae</taxon>
        <taxon>Anthemideae</taxon>
        <taxon>Anthemidinae</taxon>
        <taxon>Tanacetum</taxon>
    </lineage>
</organism>
<feature type="compositionally biased region" description="Polar residues" evidence="1">
    <location>
        <begin position="1"/>
        <end position="13"/>
    </location>
</feature>
<evidence type="ECO:0000313" key="3">
    <source>
        <dbReference type="Proteomes" id="UP001151760"/>
    </source>
</evidence>
<evidence type="ECO:0000256" key="1">
    <source>
        <dbReference type="SAM" id="MobiDB-lite"/>
    </source>
</evidence>
<reference evidence="2" key="2">
    <citation type="submission" date="2022-01" db="EMBL/GenBank/DDBJ databases">
        <authorList>
            <person name="Yamashiro T."/>
            <person name="Shiraishi A."/>
            <person name="Satake H."/>
            <person name="Nakayama K."/>
        </authorList>
    </citation>
    <scope>NUCLEOTIDE SEQUENCE</scope>
</reference>
<keyword evidence="3" id="KW-1185">Reference proteome</keyword>
<proteinExistence type="predicted"/>
<sequence>MSSLPSHTITETTPYAGRARGSPVPTPFHDDPYMLVRQAYLPTATDTESEPFKDTLKTEELHLLPPRLAPSSPDYTPATPHTDEESEPSETLKTRVTSPHFTTPPSDLTSPPSPQQSPLTQTSPTPIPP</sequence>
<feature type="compositionally biased region" description="Low complexity" evidence="1">
    <location>
        <begin position="103"/>
        <end position="129"/>
    </location>
</feature>
<accession>A0ABQ5B2P5</accession>
<feature type="region of interest" description="Disordered" evidence="1">
    <location>
        <begin position="1"/>
        <end position="129"/>
    </location>
</feature>
<gene>
    <name evidence="2" type="ORF">Tco_0843587</name>
</gene>
<name>A0ABQ5B2P5_9ASTR</name>